<keyword evidence="4" id="KW-1185">Reference proteome</keyword>
<dbReference type="GO" id="GO:1990112">
    <property type="term" value="C:RQC complex"/>
    <property type="evidence" value="ECO:0007669"/>
    <property type="project" value="TreeGrafter"/>
</dbReference>
<dbReference type="InterPro" id="IPR008532">
    <property type="entry name" value="NFACT_RNA-bd"/>
</dbReference>
<dbReference type="GeneID" id="31676068"/>
<dbReference type="GO" id="GO:0072344">
    <property type="term" value="P:rescue of stalled ribosome"/>
    <property type="evidence" value="ECO:0007669"/>
    <property type="project" value="TreeGrafter"/>
</dbReference>
<feature type="coiled-coil region" evidence="1">
    <location>
        <begin position="376"/>
        <end position="403"/>
    </location>
</feature>
<protein>
    <recommendedName>
        <fullName evidence="2">NFACT RNA-binding domain-containing protein</fullName>
    </recommendedName>
</protein>
<dbReference type="GO" id="GO:0000049">
    <property type="term" value="F:tRNA binding"/>
    <property type="evidence" value="ECO:0007669"/>
    <property type="project" value="TreeGrafter"/>
</dbReference>
<dbReference type="PANTHER" id="PTHR15239:SF6">
    <property type="entry name" value="RIBOSOME QUALITY CONTROL COMPLEX SUBUNIT NEMF"/>
    <property type="match status" value="1"/>
</dbReference>
<sequence length="615" mass="70068">MKLKESSLDFHAFIAIYGDTILNSFIKKVYQVNQKEFVLQIYRSDVKKRDFFISLNKGIGFYDAEKPEEATQLSMLFRKQLSEKRIVGIEQINFDRVVRITLHTGQEIILELFGGGNLILTDNGKIVFAMEQHVYKTRKVQIGEEYIPPAVINPVADLETFSGILDKSSASIVKTLATRVNLGGEIAEEALYRANIEKDKMPSEIKDQYQILYDSIMGIIGESSKNNAFYYEAEELLSPVLLTAINKEPDVKFEDFNEGIGFYLKHYPENEKNKSSVERRIESQRRSIEEFNKLMQVYNEFGNYLKMSFPQLQKLINIVYNNVKRNTPEDFKYMDMDISDINPGKNTFAINYNGTKIILNYRESAGNNINYVFNTAKDYKGKIEGAEKAIEETKKLIVKEKQKAGKKKRVKYWFESYHWFISSSGNMIMAGRDAKTNEKLVKKHMSDDDIYVHADLYGAPSTVIKHEGIEITEETIKEACIFSISLSRAWPAGIGSGTAYWVYPSQVSKTPESGEFVSKGSWIVRGKRNYVLNIPLELKVSIVDYKGNNIPMISPAETRTESKKWVLIKPGNEKRSVAAEKIAKILGIEKSEIESILPPGGSIVVENSKEIKELS</sequence>
<evidence type="ECO:0000313" key="4">
    <source>
        <dbReference type="Proteomes" id="UP000192050"/>
    </source>
</evidence>
<dbReference type="InterPro" id="IPR051608">
    <property type="entry name" value="RQC_Subunit_NEMF"/>
</dbReference>
<dbReference type="PANTHER" id="PTHR15239">
    <property type="entry name" value="NUCLEAR EXPORT MEDIATOR FACTOR NEMF"/>
    <property type="match status" value="1"/>
</dbReference>
<gene>
    <name evidence="3" type="ORF">FAD_0563</name>
</gene>
<accession>A0A1V0N304</accession>
<dbReference type="Pfam" id="PF05833">
    <property type="entry name" value="NFACT_N"/>
    <property type="match status" value="1"/>
</dbReference>
<keyword evidence="1" id="KW-0175">Coiled coil</keyword>
<feature type="domain" description="NFACT RNA-binding" evidence="2">
    <location>
        <begin position="417"/>
        <end position="526"/>
    </location>
</feature>
<dbReference type="Gene3D" id="2.30.310.10">
    <property type="entry name" value="ibrinogen binding protein from staphylococcus aureus domain"/>
    <property type="match status" value="1"/>
</dbReference>
<evidence type="ECO:0000256" key="1">
    <source>
        <dbReference type="SAM" id="Coils"/>
    </source>
</evidence>
<proteinExistence type="predicted"/>
<reference evidence="3 4" key="1">
    <citation type="submission" date="2011-10" db="EMBL/GenBank/DDBJ databases">
        <title>Metabolic and evolutionary patterns in the extreme acidophile Ferroplasma acidiphilum.</title>
        <authorList>
            <person name="Golyshina O.V."/>
            <person name="Kozyavkin S.A."/>
            <person name="Tatusov R.L."/>
            <person name="Slesarev A.I."/>
            <person name="Golyshin P.N."/>
        </authorList>
    </citation>
    <scope>NUCLEOTIDE SEQUENCE [LARGE SCALE GENOMIC DNA]</scope>
    <source>
        <strain evidence="4">Y</strain>
    </source>
</reference>
<dbReference type="Proteomes" id="UP000192050">
    <property type="component" value="Chromosome"/>
</dbReference>
<organism evidence="3 4">
    <name type="scientific">Ferroplasma acidiphilum</name>
    <dbReference type="NCBI Taxonomy" id="74969"/>
    <lineage>
        <taxon>Archaea</taxon>
        <taxon>Methanobacteriati</taxon>
        <taxon>Thermoplasmatota</taxon>
        <taxon>Thermoplasmata</taxon>
        <taxon>Thermoplasmatales</taxon>
        <taxon>Ferroplasmaceae</taxon>
        <taxon>Ferroplasma</taxon>
    </lineage>
</organism>
<dbReference type="Pfam" id="PF05670">
    <property type="entry name" value="NFACT-R_1"/>
    <property type="match status" value="1"/>
</dbReference>
<evidence type="ECO:0000259" key="2">
    <source>
        <dbReference type="Pfam" id="PF05670"/>
    </source>
</evidence>
<dbReference type="KEGG" id="fai:FAD_0563"/>
<dbReference type="GO" id="GO:0043023">
    <property type="term" value="F:ribosomal large subunit binding"/>
    <property type="evidence" value="ECO:0007669"/>
    <property type="project" value="TreeGrafter"/>
</dbReference>
<name>A0A1V0N304_9ARCH</name>
<dbReference type="NCBIfam" id="NF041120">
    <property type="entry name" value="RqcH_arch"/>
    <property type="match status" value="1"/>
</dbReference>
<dbReference type="AlphaFoldDB" id="A0A1V0N304"/>
<dbReference type="EMBL" id="CP015363">
    <property type="protein sequence ID" value="ARD84475.1"/>
    <property type="molecule type" value="Genomic_DNA"/>
</dbReference>
<evidence type="ECO:0000313" key="3">
    <source>
        <dbReference type="EMBL" id="ARD84475.1"/>
    </source>
</evidence>
<dbReference type="RefSeq" id="WP_081141692.1">
    <property type="nucleotide sequence ID" value="NZ_CP015363.1"/>
</dbReference>
<dbReference type="STRING" id="74969.FAD_0563"/>
<dbReference type="OrthoDB" id="10943at2157"/>